<sequence>MDEAYKKGIKQLFIALQKYCIAKETYKDSNFRNQEIIELLLRREKEYKKIIAHQAKKHNDNSGIDEVNKMFSGIVINSEKNKQLSAYTNKEIKDIKLYDDFKPIFEEEGENVYDKEELVKMKKNNKEGIRFNGVDSITVKNTPDNVVVLNKNKSIWIVDYS</sequence>
<accession>A0A1I7XCU3</accession>
<keyword evidence="1" id="KW-1185">Reference proteome</keyword>
<dbReference type="Proteomes" id="UP000095283">
    <property type="component" value="Unplaced"/>
</dbReference>
<organism evidence="1 2">
    <name type="scientific">Heterorhabditis bacteriophora</name>
    <name type="common">Entomopathogenic nematode worm</name>
    <dbReference type="NCBI Taxonomy" id="37862"/>
    <lineage>
        <taxon>Eukaryota</taxon>
        <taxon>Metazoa</taxon>
        <taxon>Ecdysozoa</taxon>
        <taxon>Nematoda</taxon>
        <taxon>Chromadorea</taxon>
        <taxon>Rhabditida</taxon>
        <taxon>Rhabditina</taxon>
        <taxon>Rhabditomorpha</taxon>
        <taxon>Strongyloidea</taxon>
        <taxon>Heterorhabditidae</taxon>
        <taxon>Heterorhabditis</taxon>
    </lineage>
</organism>
<proteinExistence type="predicted"/>
<evidence type="ECO:0000313" key="2">
    <source>
        <dbReference type="WBParaSite" id="Hba_15461"/>
    </source>
</evidence>
<reference evidence="2" key="1">
    <citation type="submission" date="2016-11" db="UniProtKB">
        <authorList>
            <consortium name="WormBaseParasite"/>
        </authorList>
    </citation>
    <scope>IDENTIFICATION</scope>
</reference>
<evidence type="ECO:0000313" key="1">
    <source>
        <dbReference type="Proteomes" id="UP000095283"/>
    </source>
</evidence>
<name>A0A1I7XCU3_HETBA</name>
<dbReference type="AlphaFoldDB" id="A0A1I7XCU3"/>
<protein>
    <submittedName>
        <fullName evidence="2">Uncharacterized protein</fullName>
    </submittedName>
</protein>
<dbReference type="WBParaSite" id="Hba_15461">
    <property type="protein sequence ID" value="Hba_15461"/>
    <property type="gene ID" value="Hba_15461"/>
</dbReference>